<dbReference type="PANTHER" id="PTHR13271">
    <property type="entry name" value="UNCHARACTERIZED PUTATIVE METHYLTRANSFERASE"/>
    <property type="match status" value="1"/>
</dbReference>
<dbReference type="GO" id="GO:0005634">
    <property type="term" value="C:nucleus"/>
    <property type="evidence" value="ECO:0007669"/>
    <property type="project" value="TreeGrafter"/>
</dbReference>
<proteinExistence type="predicted"/>
<dbReference type="PROSITE" id="PS50280">
    <property type="entry name" value="SET"/>
    <property type="match status" value="1"/>
</dbReference>
<dbReference type="SUPFAM" id="SSF82199">
    <property type="entry name" value="SET domain"/>
    <property type="match status" value="1"/>
</dbReference>
<name>A0A9N9YDS7_9HYPO</name>
<dbReference type="CDD" id="cd10527">
    <property type="entry name" value="SET_LSMT"/>
    <property type="match status" value="1"/>
</dbReference>
<accession>A0A9N9YDS7</accession>
<dbReference type="InterPro" id="IPR046341">
    <property type="entry name" value="SET_dom_sf"/>
</dbReference>
<dbReference type="InterPro" id="IPR050600">
    <property type="entry name" value="SETD3_SETD6_MTase"/>
</dbReference>
<dbReference type="Proteomes" id="UP000754883">
    <property type="component" value="Unassembled WGS sequence"/>
</dbReference>
<dbReference type="PANTHER" id="PTHR13271:SF76">
    <property type="entry name" value="SET DOMAIN-CONTAINING PROTEIN 8"/>
    <property type="match status" value="1"/>
</dbReference>
<evidence type="ECO:0000313" key="2">
    <source>
        <dbReference type="EMBL" id="CAH0004984.1"/>
    </source>
</evidence>
<dbReference type="Gene3D" id="3.90.1410.10">
    <property type="entry name" value="set domain protein methyltransferase, domain 1"/>
    <property type="match status" value="1"/>
</dbReference>
<organism evidence="2 3">
    <name type="scientific">Clonostachys byssicola</name>
    <dbReference type="NCBI Taxonomy" id="160290"/>
    <lineage>
        <taxon>Eukaryota</taxon>
        <taxon>Fungi</taxon>
        <taxon>Dikarya</taxon>
        <taxon>Ascomycota</taxon>
        <taxon>Pezizomycotina</taxon>
        <taxon>Sordariomycetes</taxon>
        <taxon>Hypocreomycetidae</taxon>
        <taxon>Hypocreales</taxon>
        <taxon>Bionectriaceae</taxon>
        <taxon>Clonostachys</taxon>
    </lineage>
</organism>
<reference evidence="3" key="1">
    <citation type="submission" date="2019-06" db="EMBL/GenBank/DDBJ databases">
        <authorList>
            <person name="Broberg M."/>
        </authorList>
    </citation>
    <scope>NUCLEOTIDE SEQUENCE [LARGE SCALE GENOMIC DNA]</scope>
</reference>
<keyword evidence="3" id="KW-1185">Reference proteome</keyword>
<gene>
    <name evidence="2" type="ORF">CBYS24578_00005793</name>
</gene>
<dbReference type="EMBL" id="CABFNO020001568">
    <property type="protein sequence ID" value="CAH0004984.1"/>
    <property type="molecule type" value="Genomic_DNA"/>
</dbReference>
<dbReference type="AlphaFoldDB" id="A0A9N9YDS7"/>
<evidence type="ECO:0000259" key="1">
    <source>
        <dbReference type="PROSITE" id="PS50280"/>
    </source>
</evidence>
<feature type="domain" description="SET" evidence="1">
    <location>
        <begin position="22"/>
        <end position="282"/>
    </location>
</feature>
<sequence length="507" mass="56121">MSTPLPIDVLPTWTRFNNVELDGIQVGQVEGKGLGFVADRDFTNTDKGSPTLLKIPRDAVLSAEAVGDYAKVDHKFRQLLEGMGHEVGPPPTCATLDVWLTTRERQTMKTPRTAIMLYLLAHYRAPAGGGAGSHKGIASTPWTEYIRFLPRQIPTPTLWTEEERLLLRGTSLEKAVNAKLATLVSEFDHLREISADLPFWQSLLFGEDAITVKDWALVDAWYRSRCLELPNAGDSMVPCLDMANHSDAPNAYYEETSDGEVVLALRPESTASCGDEVTISYGAAKSAAEMLFSYGFIDRSTAKEEITLALDPLASDPLAQAKVHVYGRSPLVRLTRAKGEAGVSWHSPFVYLMCVNEEDGLEFKLLQDNAGGRELRVFWQDEDVTSKIDDFESHVQTHDLHSVFQLRVVSVLQQLVEAQLERTRSSPIPEQEHDASSRQAGGADYVRIVATLREMECSLLEEAVASLAEQQEALLLEDDVRVYLGLTEDGPIETPSAQVTNEEPDFS</sequence>
<comment type="caution">
    <text evidence="2">The sequence shown here is derived from an EMBL/GenBank/DDBJ whole genome shotgun (WGS) entry which is preliminary data.</text>
</comment>
<evidence type="ECO:0000313" key="3">
    <source>
        <dbReference type="Proteomes" id="UP000754883"/>
    </source>
</evidence>
<reference evidence="2 3" key="2">
    <citation type="submission" date="2021-10" db="EMBL/GenBank/DDBJ databases">
        <authorList>
            <person name="Piombo E."/>
        </authorList>
    </citation>
    <scope>NUCLEOTIDE SEQUENCE [LARGE SCALE GENOMIC DNA]</scope>
</reference>
<dbReference type="InterPro" id="IPR001214">
    <property type="entry name" value="SET_dom"/>
</dbReference>
<dbReference type="OrthoDB" id="441812at2759"/>
<dbReference type="GO" id="GO:0016279">
    <property type="term" value="F:protein-lysine N-methyltransferase activity"/>
    <property type="evidence" value="ECO:0007669"/>
    <property type="project" value="TreeGrafter"/>
</dbReference>
<protein>
    <recommendedName>
        <fullName evidence="1">SET domain-containing protein</fullName>
    </recommendedName>
</protein>